<dbReference type="InterPro" id="IPR019734">
    <property type="entry name" value="TPR_rpt"/>
</dbReference>
<evidence type="ECO:0000256" key="2">
    <source>
        <dbReference type="ARBA" id="ARBA00022803"/>
    </source>
</evidence>
<evidence type="ECO:0008006" key="6">
    <source>
        <dbReference type="Google" id="ProtNLM"/>
    </source>
</evidence>
<organism evidence="4 5">
    <name type="scientific">Aquimarina gracilis</name>
    <dbReference type="NCBI Taxonomy" id="874422"/>
    <lineage>
        <taxon>Bacteria</taxon>
        <taxon>Pseudomonadati</taxon>
        <taxon>Bacteroidota</taxon>
        <taxon>Flavobacteriia</taxon>
        <taxon>Flavobacteriales</taxon>
        <taxon>Flavobacteriaceae</taxon>
        <taxon>Aquimarina</taxon>
    </lineage>
</organism>
<evidence type="ECO:0000256" key="3">
    <source>
        <dbReference type="PROSITE-ProRule" id="PRU00339"/>
    </source>
</evidence>
<dbReference type="PANTHER" id="PTHR44858">
    <property type="entry name" value="TETRATRICOPEPTIDE REPEAT PROTEIN 6"/>
    <property type="match status" value="1"/>
</dbReference>
<dbReference type="InterPro" id="IPR011990">
    <property type="entry name" value="TPR-like_helical_dom_sf"/>
</dbReference>
<feature type="repeat" description="TPR" evidence="3">
    <location>
        <begin position="180"/>
        <end position="213"/>
    </location>
</feature>
<keyword evidence="1" id="KW-0677">Repeat</keyword>
<evidence type="ECO:0000256" key="1">
    <source>
        <dbReference type="ARBA" id="ARBA00022737"/>
    </source>
</evidence>
<dbReference type="InterPro" id="IPR050498">
    <property type="entry name" value="Ycf3"/>
</dbReference>
<reference evidence="4 5" key="1">
    <citation type="journal article" date="2013" name="Int. J. Syst. Evol. Microbiol.">
        <title>Aquimarina gracilis sp. nov., isolated from the gut microflora of a mussel, Mytilus coruscus, and emended description of Aquimarina spongiae.</title>
        <authorList>
            <person name="Park S.C."/>
            <person name="Choe H.N."/>
            <person name="Baik K.S."/>
            <person name="Seong C.N."/>
        </authorList>
    </citation>
    <scope>NUCLEOTIDE SEQUENCE [LARGE SCALE GENOMIC DNA]</scope>
    <source>
        <strain evidence="4 5">PSC32</strain>
    </source>
</reference>
<dbReference type="Proteomes" id="UP001327027">
    <property type="component" value="Unassembled WGS sequence"/>
</dbReference>
<dbReference type="PROSITE" id="PS50005">
    <property type="entry name" value="TPR"/>
    <property type="match status" value="2"/>
</dbReference>
<keyword evidence="5" id="KW-1185">Reference proteome</keyword>
<evidence type="ECO:0000313" key="4">
    <source>
        <dbReference type="EMBL" id="MEB3346987.1"/>
    </source>
</evidence>
<comment type="caution">
    <text evidence="4">The sequence shown here is derived from an EMBL/GenBank/DDBJ whole genome shotgun (WGS) entry which is preliminary data.</text>
</comment>
<dbReference type="SUPFAM" id="SSF48452">
    <property type="entry name" value="TPR-like"/>
    <property type="match status" value="1"/>
</dbReference>
<dbReference type="Gene3D" id="1.25.40.10">
    <property type="entry name" value="Tetratricopeptide repeat domain"/>
    <property type="match status" value="2"/>
</dbReference>
<evidence type="ECO:0000313" key="5">
    <source>
        <dbReference type="Proteomes" id="UP001327027"/>
    </source>
</evidence>
<dbReference type="PANTHER" id="PTHR44858:SF1">
    <property type="entry name" value="UDP-N-ACETYLGLUCOSAMINE--PEPTIDE N-ACETYLGLUCOSAMINYLTRANSFERASE SPINDLY-RELATED"/>
    <property type="match status" value="1"/>
</dbReference>
<gene>
    <name evidence="4" type="ORF">U6A24_16045</name>
</gene>
<proteinExistence type="predicted"/>
<protein>
    <recommendedName>
        <fullName evidence="6">Tetratricopeptide repeat protein</fullName>
    </recommendedName>
</protein>
<dbReference type="EMBL" id="JAYKLX010000007">
    <property type="protein sequence ID" value="MEB3346987.1"/>
    <property type="molecule type" value="Genomic_DNA"/>
</dbReference>
<accession>A0ABU5ZYS8</accession>
<dbReference type="PROSITE" id="PS51257">
    <property type="entry name" value="PROKAR_LIPOPROTEIN"/>
    <property type="match status" value="1"/>
</dbReference>
<keyword evidence="2 3" id="KW-0802">TPR repeat</keyword>
<sequence length="276" mass="32720">MERLFVYILSFCFLSILYSCSNNSFDYSGWSDEQKKEETKRLENEKRWFMQGTLVNQAFYDTLIAINPETAEYYSSKSIPHSKIGDYHIAFPLLEKAMELDPKEVLYYTSWLMTDLYKDYDRALIYLNKYDEYTPNKTDYAWGENVNFLKGEVLQALERHPEAIVEFNKVVEEEKDYTKAIVYIYRGISYIHEKLYSEAISDFDKAITIYDKSSMAYYYKGITLLKTGNKEAAIDAIKLSKELIKQGYKESDPYKEVYNEIYLMQVEDKLQEIMRD</sequence>
<name>A0ABU5ZYS8_9FLAO</name>
<feature type="repeat" description="TPR" evidence="3">
    <location>
        <begin position="71"/>
        <end position="104"/>
    </location>
</feature>
<dbReference type="RefSeq" id="WP_344821148.1">
    <property type="nucleotide sequence ID" value="NZ_BAABAW010000020.1"/>
</dbReference>
<dbReference type="SMART" id="SM00028">
    <property type="entry name" value="TPR"/>
    <property type="match status" value="4"/>
</dbReference>